<feature type="domain" description="C2H2-type" evidence="14">
    <location>
        <begin position="387"/>
        <end position="414"/>
    </location>
</feature>
<feature type="domain" description="C2H2-type" evidence="14">
    <location>
        <begin position="471"/>
        <end position="498"/>
    </location>
</feature>
<evidence type="ECO:0000259" key="14">
    <source>
        <dbReference type="PROSITE" id="PS50157"/>
    </source>
</evidence>
<evidence type="ECO:0000256" key="1">
    <source>
        <dbReference type="ARBA" id="ARBA00003767"/>
    </source>
</evidence>
<feature type="domain" description="SCAN box" evidence="15">
    <location>
        <begin position="16"/>
        <end position="95"/>
    </location>
</feature>
<dbReference type="EMBL" id="AGCU01147556">
    <property type="status" value="NOT_ANNOTATED_CDS"/>
    <property type="molecule type" value="Genomic_DNA"/>
</dbReference>
<evidence type="ECO:0000256" key="3">
    <source>
        <dbReference type="ARBA" id="ARBA00006991"/>
    </source>
</evidence>
<evidence type="ECO:0000256" key="10">
    <source>
        <dbReference type="ARBA" id="ARBA00023163"/>
    </source>
</evidence>
<evidence type="ECO:0000256" key="13">
    <source>
        <dbReference type="SAM" id="MobiDB-lite"/>
    </source>
</evidence>
<dbReference type="SUPFAM" id="SSF57667">
    <property type="entry name" value="beta-beta-alpha zinc fingers"/>
    <property type="match status" value="4"/>
</dbReference>
<dbReference type="SMART" id="SM00431">
    <property type="entry name" value="SCAN"/>
    <property type="match status" value="1"/>
</dbReference>
<dbReference type="Pfam" id="PF00096">
    <property type="entry name" value="zf-C2H2"/>
    <property type="match status" value="6"/>
</dbReference>
<dbReference type="FunFam" id="1.10.4020.10:FF:000001">
    <property type="entry name" value="zinc finger protein 263 isoform X1"/>
    <property type="match status" value="1"/>
</dbReference>
<evidence type="ECO:0000256" key="6">
    <source>
        <dbReference type="ARBA" id="ARBA00022771"/>
    </source>
</evidence>
<dbReference type="FunFam" id="3.30.160.60:FF:000097">
    <property type="entry name" value="Zinc finger protein"/>
    <property type="match status" value="1"/>
</dbReference>
<dbReference type="HOGENOM" id="CLU_002678_49_3_1"/>
<comment type="subcellular location">
    <subcellularLocation>
        <location evidence="2">Nucleus</location>
    </subcellularLocation>
</comment>
<evidence type="ECO:0000313" key="16">
    <source>
        <dbReference type="Ensembl" id="ENSPSIP00000018035.1"/>
    </source>
</evidence>
<comment type="similarity">
    <text evidence="3">Belongs to the krueppel C2H2-type zinc-finger protein family.</text>
</comment>
<feature type="domain" description="C2H2-type" evidence="14">
    <location>
        <begin position="331"/>
        <end position="358"/>
    </location>
</feature>
<keyword evidence="6 12" id="KW-0863">Zinc-finger</keyword>
<accession>K7GCM4</accession>
<dbReference type="eggNOG" id="KOG1721">
    <property type="taxonomic scope" value="Eukaryota"/>
</dbReference>
<dbReference type="Ensembl" id="ENSPSIT00000018118.1">
    <property type="protein sequence ID" value="ENSPSIP00000018035.1"/>
    <property type="gene ID" value="ENSPSIG00000016033.1"/>
</dbReference>
<keyword evidence="8" id="KW-0805">Transcription regulation</keyword>
<dbReference type="InterPro" id="IPR003309">
    <property type="entry name" value="SCAN_dom"/>
</dbReference>
<dbReference type="AlphaFoldDB" id="K7GCM4"/>
<keyword evidence="11" id="KW-0539">Nucleus</keyword>
<dbReference type="InterPro" id="IPR036236">
    <property type="entry name" value="Znf_C2H2_sf"/>
</dbReference>
<evidence type="ECO:0000256" key="4">
    <source>
        <dbReference type="ARBA" id="ARBA00022723"/>
    </source>
</evidence>
<feature type="region of interest" description="Disordered" evidence="13">
    <location>
        <begin position="213"/>
        <end position="266"/>
    </location>
</feature>
<reference evidence="17" key="1">
    <citation type="submission" date="2011-10" db="EMBL/GenBank/DDBJ databases">
        <authorList>
            <consortium name="Soft-shell Turtle Genome Consortium"/>
        </authorList>
    </citation>
    <scope>NUCLEOTIDE SEQUENCE [LARGE SCALE GENOMIC DNA]</scope>
    <source>
        <strain evidence="17">Daiwa-1</strain>
    </source>
</reference>
<feature type="domain" description="C2H2-type" evidence="14">
    <location>
        <begin position="415"/>
        <end position="442"/>
    </location>
</feature>
<dbReference type="GO" id="GO:0005634">
    <property type="term" value="C:nucleus"/>
    <property type="evidence" value="ECO:0007669"/>
    <property type="project" value="UniProtKB-SubCell"/>
</dbReference>
<reference evidence="17" key="2">
    <citation type="journal article" date="2013" name="Nat. Genet.">
        <title>The draft genomes of soft-shell turtle and green sea turtle yield insights into the development and evolution of the turtle-specific body plan.</title>
        <authorList>
            <person name="Wang Z."/>
            <person name="Pascual-Anaya J."/>
            <person name="Zadissa A."/>
            <person name="Li W."/>
            <person name="Niimura Y."/>
            <person name="Huang Z."/>
            <person name="Li C."/>
            <person name="White S."/>
            <person name="Xiong Z."/>
            <person name="Fang D."/>
            <person name="Wang B."/>
            <person name="Ming Y."/>
            <person name="Chen Y."/>
            <person name="Zheng Y."/>
            <person name="Kuraku S."/>
            <person name="Pignatelli M."/>
            <person name="Herrero J."/>
            <person name="Beal K."/>
            <person name="Nozawa M."/>
            <person name="Li Q."/>
            <person name="Wang J."/>
            <person name="Zhang H."/>
            <person name="Yu L."/>
            <person name="Shigenobu S."/>
            <person name="Wang J."/>
            <person name="Liu J."/>
            <person name="Flicek P."/>
            <person name="Searle S."/>
            <person name="Wang J."/>
            <person name="Kuratani S."/>
            <person name="Yin Y."/>
            <person name="Aken B."/>
            <person name="Zhang G."/>
            <person name="Irie N."/>
        </authorList>
    </citation>
    <scope>NUCLEOTIDE SEQUENCE [LARGE SCALE GENOMIC DNA]</scope>
    <source>
        <strain evidence="17">Daiwa-1</strain>
    </source>
</reference>
<dbReference type="Proteomes" id="UP000007267">
    <property type="component" value="Unassembled WGS sequence"/>
</dbReference>
<evidence type="ECO:0000256" key="8">
    <source>
        <dbReference type="ARBA" id="ARBA00023015"/>
    </source>
</evidence>
<dbReference type="InterPro" id="IPR013087">
    <property type="entry name" value="Znf_C2H2_type"/>
</dbReference>
<evidence type="ECO:0000256" key="5">
    <source>
        <dbReference type="ARBA" id="ARBA00022737"/>
    </source>
</evidence>
<dbReference type="GO" id="GO:0000978">
    <property type="term" value="F:RNA polymerase II cis-regulatory region sequence-specific DNA binding"/>
    <property type="evidence" value="ECO:0007669"/>
    <property type="project" value="TreeGrafter"/>
</dbReference>
<dbReference type="FunFam" id="3.30.160.60:FF:000446">
    <property type="entry name" value="Zinc finger protein"/>
    <property type="match status" value="1"/>
</dbReference>
<keyword evidence="4" id="KW-0479">Metal-binding</keyword>
<keyword evidence="7" id="KW-0862">Zinc</keyword>
<comment type="function">
    <text evidence="1">May be involved in transcriptional regulation.</text>
</comment>
<keyword evidence="10" id="KW-0804">Transcription</keyword>
<dbReference type="InterPro" id="IPR038269">
    <property type="entry name" value="SCAN_sf"/>
</dbReference>
<feature type="region of interest" description="Disordered" evidence="13">
    <location>
        <begin position="111"/>
        <end position="140"/>
    </location>
</feature>
<sequence>KAAILRGCDVGMETQRQRFRQFRYQEAEGPRAVFCRLWELSHRWLKPEIRTKEQIMELLILEQFLTILPEEIQRWVSQHCPETCAQAVSLAEDFQVGLRQVTVRVKVEDVTPEEMDAPEALGESQRALQEPPLQPHPTRGSLEEALRKHELPCAPEKEPRVGQEMGNQLLMGLGQLMPLCHSVLPTLTTRKEGREKKMELGGELSAGAGILSRGEEKPHNQGPENLQPPSISQQDSGGSINHRPEQRGSYKRQKRSSAGKEPDLPAECESGLRRLTQPSALARPQGSGDLHHQSSVHRPEKPHKCRDCGERFWEKQALTAHGRVHEKERPYPCPECGKSFNRLTHLKTHQRTHTGEKPYFCAECGKNFGHLSTLITHQRLHTGERPYSCDECGKTFTNPSDLNKHQRSHTGERPYSCAECGKRFSQLSNLTMHQRTHTQEKPYPCAECGKSFKYLAYLAIHERSHTGERPFPCTKCGKSFSNKSSLARHLRIHARAMAMDK</sequence>
<dbReference type="FunFam" id="3.30.160.60:FF:000188">
    <property type="entry name" value="Zinc finger protein 787"/>
    <property type="match status" value="1"/>
</dbReference>
<dbReference type="Pfam" id="PF02023">
    <property type="entry name" value="SCAN"/>
    <property type="match status" value="1"/>
</dbReference>
<dbReference type="CDD" id="cd07936">
    <property type="entry name" value="SCAN"/>
    <property type="match status" value="1"/>
</dbReference>
<dbReference type="FunFam" id="3.30.160.60:FF:001009">
    <property type="entry name" value="Zinc finger protein 26"/>
    <property type="match status" value="1"/>
</dbReference>
<name>K7GCM4_PELSI</name>
<dbReference type="OMA" id="HRTHTED"/>
<reference evidence="16" key="3">
    <citation type="submission" date="2025-08" db="UniProtKB">
        <authorList>
            <consortium name="Ensembl"/>
        </authorList>
    </citation>
    <scope>IDENTIFICATION</scope>
</reference>
<proteinExistence type="inferred from homology"/>
<dbReference type="FunFam" id="3.30.160.60:FF:000176">
    <property type="entry name" value="zinc finger protein 70"/>
    <property type="match status" value="1"/>
</dbReference>
<keyword evidence="5" id="KW-0677">Repeat</keyword>
<dbReference type="EMBL" id="AGCU01147555">
    <property type="status" value="NOT_ANNOTATED_CDS"/>
    <property type="molecule type" value="Genomic_DNA"/>
</dbReference>
<dbReference type="Gene3D" id="3.30.160.60">
    <property type="entry name" value="Classic Zinc Finger"/>
    <property type="match status" value="7"/>
</dbReference>
<keyword evidence="17" id="KW-1185">Reference proteome</keyword>
<keyword evidence="9" id="KW-0238">DNA-binding</keyword>
<dbReference type="GO" id="GO:0000981">
    <property type="term" value="F:DNA-binding transcription factor activity, RNA polymerase II-specific"/>
    <property type="evidence" value="ECO:0007669"/>
    <property type="project" value="TreeGrafter"/>
</dbReference>
<dbReference type="PANTHER" id="PTHR23226">
    <property type="entry name" value="ZINC FINGER AND SCAN DOMAIN-CONTAINING"/>
    <property type="match status" value="1"/>
</dbReference>
<evidence type="ECO:0000259" key="15">
    <source>
        <dbReference type="PROSITE" id="PS50804"/>
    </source>
</evidence>
<evidence type="ECO:0000256" key="11">
    <source>
        <dbReference type="ARBA" id="ARBA00023242"/>
    </source>
</evidence>
<dbReference type="PROSITE" id="PS00028">
    <property type="entry name" value="ZINC_FINGER_C2H2_1"/>
    <property type="match status" value="7"/>
</dbReference>
<evidence type="ECO:0000256" key="2">
    <source>
        <dbReference type="ARBA" id="ARBA00004123"/>
    </source>
</evidence>
<dbReference type="PANTHER" id="PTHR23226:SF379">
    <property type="entry name" value="C2H2-TYPE DOMAIN-CONTAINING PROTEIN"/>
    <property type="match status" value="1"/>
</dbReference>
<feature type="domain" description="C2H2-type" evidence="14">
    <location>
        <begin position="303"/>
        <end position="330"/>
    </location>
</feature>
<dbReference type="PROSITE" id="PS50157">
    <property type="entry name" value="ZINC_FINGER_C2H2_2"/>
    <property type="match status" value="7"/>
</dbReference>
<protein>
    <submittedName>
        <fullName evidence="16">Uncharacterized protein</fullName>
    </submittedName>
</protein>
<evidence type="ECO:0000256" key="7">
    <source>
        <dbReference type="ARBA" id="ARBA00022833"/>
    </source>
</evidence>
<reference evidence="16" key="4">
    <citation type="submission" date="2025-09" db="UniProtKB">
        <authorList>
            <consortium name="Ensembl"/>
        </authorList>
    </citation>
    <scope>IDENTIFICATION</scope>
</reference>
<dbReference type="SMART" id="SM00355">
    <property type="entry name" value="ZnF_C2H2"/>
    <property type="match status" value="7"/>
</dbReference>
<organism evidence="16 17">
    <name type="scientific">Pelodiscus sinensis</name>
    <name type="common">Chinese softshell turtle</name>
    <name type="synonym">Trionyx sinensis</name>
    <dbReference type="NCBI Taxonomy" id="13735"/>
    <lineage>
        <taxon>Eukaryota</taxon>
        <taxon>Metazoa</taxon>
        <taxon>Chordata</taxon>
        <taxon>Craniata</taxon>
        <taxon>Vertebrata</taxon>
        <taxon>Euteleostomi</taxon>
        <taxon>Archelosauria</taxon>
        <taxon>Testudinata</taxon>
        <taxon>Testudines</taxon>
        <taxon>Cryptodira</taxon>
        <taxon>Trionychia</taxon>
        <taxon>Trionychidae</taxon>
        <taxon>Pelodiscus</taxon>
    </lineage>
</organism>
<dbReference type="GO" id="GO:0008270">
    <property type="term" value="F:zinc ion binding"/>
    <property type="evidence" value="ECO:0007669"/>
    <property type="project" value="UniProtKB-KW"/>
</dbReference>
<dbReference type="SUPFAM" id="SSF47353">
    <property type="entry name" value="Retrovirus capsid dimerization domain-like"/>
    <property type="match status" value="1"/>
</dbReference>
<dbReference type="Gene3D" id="1.10.4020.10">
    <property type="entry name" value="DNA breaking-rejoining enzymes"/>
    <property type="match status" value="1"/>
</dbReference>
<dbReference type="GeneTree" id="ENSGT00940000154740"/>
<dbReference type="PROSITE" id="PS50804">
    <property type="entry name" value="SCAN_BOX"/>
    <property type="match status" value="1"/>
</dbReference>
<feature type="domain" description="C2H2-type" evidence="14">
    <location>
        <begin position="443"/>
        <end position="470"/>
    </location>
</feature>
<feature type="region of interest" description="Disordered" evidence="13">
    <location>
        <begin position="281"/>
        <end position="303"/>
    </location>
</feature>
<feature type="compositionally biased region" description="Polar residues" evidence="13">
    <location>
        <begin position="222"/>
        <end position="239"/>
    </location>
</feature>
<evidence type="ECO:0000256" key="9">
    <source>
        <dbReference type="ARBA" id="ARBA00023125"/>
    </source>
</evidence>
<dbReference type="FunFam" id="3.30.160.60:FF:002343">
    <property type="entry name" value="Zinc finger protein 33A"/>
    <property type="match status" value="2"/>
</dbReference>
<feature type="domain" description="C2H2-type" evidence="14">
    <location>
        <begin position="359"/>
        <end position="386"/>
    </location>
</feature>
<evidence type="ECO:0000256" key="12">
    <source>
        <dbReference type="PROSITE-ProRule" id="PRU00042"/>
    </source>
</evidence>
<evidence type="ECO:0000313" key="17">
    <source>
        <dbReference type="Proteomes" id="UP000007267"/>
    </source>
</evidence>